<sequence length="281" mass="30922">MPISEDSAGTSQCRKKRRHQISLASLNILQDWLSTHLVHPYPNTTEKFTLSIQTGLTVKQVSTWFTNNRSRQLDPLQQWLSCSSEDEAVSPMAINRAAQDLDFDITHLNKQQQDHPASSAGSPASVNSAFSQCEDARWSGPRRSGRRKTYALSASPGSFTRPGASSPDLEGFFIESEAKPSHIDDAVIENIANWNHSKLGHIYAGWDKAFGDSGPIEGIQSTSLDTQSDLNHDTSLGEIDFFSPSYLPDDAPASAGIEAESSLSCRYVDFHTRAESYLNSK</sequence>
<dbReference type="InterPro" id="IPR008422">
    <property type="entry name" value="KN_HD"/>
</dbReference>
<keyword evidence="1 4" id="KW-0238">DNA-binding</keyword>
<evidence type="ECO:0000256" key="3">
    <source>
        <dbReference type="ARBA" id="ARBA00023242"/>
    </source>
</evidence>
<dbReference type="InterPro" id="IPR050224">
    <property type="entry name" value="TALE_homeobox"/>
</dbReference>
<dbReference type="InterPro" id="IPR009057">
    <property type="entry name" value="Homeodomain-like_sf"/>
</dbReference>
<dbReference type="Proteomes" id="UP000316270">
    <property type="component" value="Chromosome 18"/>
</dbReference>
<organism evidence="7 8">
    <name type="scientific">Venturia effusa</name>
    <dbReference type="NCBI Taxonomy" id="50376"/>
    <lineage>
        <taxon>Eukaryota</taxon>
        <taxon>Fungi</taxon>
        <taxon>Dikarya</taxon>
        <taxon>Ascomycota</taxon>
        <taxon>Pezizomycotina</taxon>
        <taxon>Dothideomycetes</taxon>
        <taxon>Pleosporomycetidae</taxon>
        <taxon>Venturiales</taxon>
        <taxon>Venturiaceae</taxon>
        <taxon>Venturia</taxon>
    </lineage>
</organism>
<evidence type="ECO:0000256" key="2">
    <source>
        <dbReference type="ARBA" id="ARBA00023155"/>
    </source>
</evidence>
<dbReference type="CDD" id="cd00086">
    <property type="entry name" value="homeodomain"/>
    <property type="match status" value="1"/>
</dbReference>
<comment type="subcellular location">
    <subcellularLocation>
        <location evidence="4">Nucleus</location>
    </subcellularLocation>
</comment>
<keyword evidence="3 4" id="KW-0539">Nucleus</keyword>
<dbReference type="PROSITE" id="PS50071">
    <property type="entry name" value="HOMEOBOX_2"/>
    <property type="match status" value="1"/>
</dbReference>
<accession>A0A517LPQ2</accession>
<keyword evidence="8" id="KW-1185">Reference proteome</keyword>
<reference evidence="7 8" key="1">
    <citation type="submission" date="2019-07" db="EMBL/GenBank/DDBJ databases">
        <title>Finished genome of Venturia effusa.</title>
        <authorList>
            <person name="Young C.A."/>
            <person name="Cox M.P."/>
            <person name="Ganley A.R.D."/>
            <person name="David W.J."/>
        </authorList>
    </citation>
    <scope>NUCLEOTIDE SEQUENCE [LARGE SCALE GENOMIC DNA]</scope>
    <source>
        <strain evidence="8">albino</strain>
    </source>
</reference>
<dbReference type="Gene3D" id="1.10.10.60">
    <property type="entry name" value="Homeodomain-like"/>
    <property type="match status" value="1"/>
</dbReference>
<dbReference type="SUPFAM" id="SSF46689">
    <property type="entry name" value="Homeodomain-like"/>
    <property type="match status" value="1"/>
</dbReference>
<evidence type="ECO:0000256" key="5">
    <source>
        <dbReference type="SAM" id="MobiDB-lite"/>
    </source>
</evidence>
<dbReference type="GO" id="GO:0006355">
    <property type="term" value="P:regulation of DNA-templated transcription"/>
    <property type="evidence" value="ECO:0007669"/>
    <property type="project" value="InterPro"/>
</dbReference>
<evidence type="ECO:0000256" key="1">
    <source>
        <dbReference type="ARBA" id="ARBA00023125"/>
    </source>
</evidence>
<dbReference type="OrthoDB" id="10056939at2759"/>
<feature type="region of interest" description="Disordered" evidence="5">
    <location>
        <begin position="110"/>
        <end position="165"/>
    </location>
</feature>
<dbReference type="AlphaFoldDB" id="A0A517LPQ2"/>
<dbReference type="Pfam" id="PF05920">
    <property type="entry name" value="Homeobox_KN"/>
    <property type="match status" value="1"/>
</dbReference>
<name>A0A517LPQ2_9PEZI</name>
<dbReference type="STRING" id="50376.A0A517LPQ2"/>
<feature type="DNA-binding region" description="Homeobox" evidence="4">
    <location>
        <begin position="14"/>
        <end position="76"/>
    </location>
</feature>
<gene>
    <name evidence="7" type="ORF">FKW77_002489</name>
</gene>
<evidence type="ECO:0000256" key="4">
    <source>
        <dbReference type="PROSITE-ProRule" id="PRU00108"/>
    </source>
</evidence>
<dbReference type="SMART" id="SM00389">
    <property type="entry name" value="HOX"/>
    <property type="match status" value="1"/>
</dbReference>
<evidence type="ECO:0000313" key="8">
    <source>
        <dbReference type="Proteomes" id="UP000316270"/>
    </source>
</evidence>
<evidence type="ECO:0000313" key="7">
    <source>
        <dbReference type="EMBL" id="QDS77625.1"/>
    </source>
</evidence>
<dbReference type="InterPro" id="IPR001356">
    <property type="entry name" value="HD"/>
</dbReference>
<dbReference type="GO" id="GO:0005634">
    <property type="term" value="C:nucleus"/>
    <property type="evidence" value="ECO:0007669"/>
    <property type="project" value="UniProtKB-SubCell"/>
</dbReference>
<keyword evidence="2 4" id="KW-0371">Homeobox</keyword>
<evidence type="ECO:0000259" key="6">
    <source>
        <dbReference type="PROSITE" id="PS50071"/>
    </source>
</evidence>
<dbReference type="EMBL" id="CP042202">
    <property type="protein sequence ID" value="QDS77625.1"/>
    <property type="molecule type" value="Genomic_DNA"/>
</dbReference>
<dbReference type="PANTHER" id="PTHR11850">
    <property type="entry name" value="HOMEOBOX PROTEIN TRANSCRIPTION FACTORS"/>
    <property type="match status" value="1"/>
</dbReference>
<feature type="compositionally biased region" description="Polar residues" evidence="5">
    <location>
        <begin position="110"/>
        <end position="131"/>
    </location>
</feature>
<proteinExistence type="predicted"/>
<protein>
    <recommendedName>
        <fullName evidence="6">Homeobox domain-containing protein</fullName>
    </recommendedName>
</protein>
<dbReference type="GO" id="GO:0003677">
    <property type="term" value="F:DNA binding"/>
    <property type="evidence" value="ECO:0007669"/>
    <property type="project" value="UniProtKB-UniRule"/>
</dbReference>
<feature type="domain" description="Homeobox" evidence="6">
    <location>
        <begin position="12"/>
        <end position="75"/>
    </location>
</feature>